<evidence type="ECO:0000256" key="1">
    <source>
        <dbReference type="SAM" id="MobiDB-lite"/>
    </source>
</evidence>
<feature type="compositionally biased region" description="Polar residues" evidence="1">
    <location>
        <begin position="21"/>
        <end position="31"/>
    </location>
</feature>
<protein>
    <submittedName>
        <fullName evidence="2">Uncharacterized protein</fullName>
    </submittedName>
</protein>
<evidence type="ECO:0000313" key="2">
    <source>
        <dbReference type="EMBL" id="MCE0480767.1"/>
    </source>
</evidence>
<name>A0ABS8VKL8_DATST</name>
<comment type="caution">
    <text evidence="2">The sequence shown here is derived from an EMBL/GenBank/DDBJ whole genome shotgun (WGS) entry which is preliminary data.</text>
</comment>
<proteinExistence type="predicted"/>
<reference evidence="2 3" key="1">
    <citation type="journal article" date="2021" name="BMC Genomics">
        <title>Datura genome reveals duplications of psychoactive alkaloid biosynthetic genes and high mutation rate following tissue culture.</title>
        <authorList>
            <person name="Rajewski A."/>
            <person name="Carter-House D."/>
            <person name="Stajich J."/>
            <person name="Litt A."/>
        </authorList>
    </citation>
    <scope>NUCLEOTIDE SEQUENCE [LARGE SCALE GENOMIC DNA]</scope>
    <source>
        <strain evidence="2">AR-01</strain>
    </source>
</reference>
<accession>A0ABS8VKL8</accession>
<keyword evidence="3" id="KW-1185">Reference proteome</keyword>
<evidence type="ECO:0000313" key="3">
    <source>
        <dbReference type="Proteomes" id="UP000823775"/>
    </source>
</evidence>
<gene>
    <name evidence="2" type="ORF">HAX54_037875</name>
</gene>
<organism evidence="2 3">
    <name type="scientific">Datura stramonium</name>
    <name type="common">Jimsonweed</name>
    <name type="synonym">Common thornapple</name>
    <dbReference type="NCBI Taxonomy" id="4076"/>
    <lineage>
        <taxon>Eukaryota</taxon>
        <taxon>Viridiplantae</taxon>
        <taxon>Streptophyta</taxon>
        <taxon>Embryophyta</taxon>
        <taxon>Tracheophyta</taxon>
        <taxon>Spermatophyta</taxon>
        <taxon>Magnoliopsida</taxon>
        <taxon>eudicotyledons</taxon>
        <taxon>Gunneridae</taxon>
        <taxon>Pentapetalae</taxon>
        <taxon>asterids</taxon>
        <taxon>lamiids</taxon>
        <taxon>Solanales</taxon>
        <taxon>Solanaceae</taxon>
        <taxon>Solanoideae</taxon>
        <taxon>Datureae</taxon>
        <taxon>Datura</taxon>
    </lineage>
</organism>
<feature type="compositionally biased region" description="Acidic residues" evidence="1">
    <location>
        <begin position="67"/>
        <end position="77"/>
    </location>
</feature>
<sequence length="149" mass="16759">MRQLRDGSESDSSSGSEVHYNITSSDESPVRTTRAKSKAQEAAATTTSPPREGDTNAEDSSDKDSGAEEFNEKEEDSGITPKARTTEYDYRMGAMKGIRKLSTEDKMLHFQWMANIIAEDKERPEWVTGRKPIYKASLNFLAKSWWSIV</sequence>
<feature type="region of interest" description="Disordered" evidence="1">
    <location>
        <begin position="1"/>
        <end position="87"/>
    </location>
</feature>
<dbReference type="EMBL" id="JACEIK010005122">
    <property type="protein sequence ID" value="MCE0480767.1"/>
    <property type="molecule type" value="Genomic_DNA"/>
</dbReference>
<dbReference type="Proteomes" id="UP000823775">
    <property type="component" value="Unassembled WGS sequence"/>
</dbReference>